<keyword evidence="2" id="KW-1185">Reference proteome</keyword>
<protein>
    <submittedName>
        <fullName evidence="1">Uncharacterized protein</fullName>
    </submittedName>
</protein>
<accession>A0AAW2EZ59</accession>
<reference evidence="1 2" key="1">
    <citation type="submission" date="2023-03" db="EMBL/GenBank/DDBJ databases">
        <title>High recombination rates correlate with genetic variation in Cardiocondyla obscurior ants.</title>
        <authorList>
            <person name="Errbii M."/>
        </authorList>
    </citation>
    <scope>NUCLEOTIDE SEQUENCE [LARGE SCALE GENOMIC DNA]</scope>
    <source>
        <strain evidence="1">Alpha-2009</strain>
        <tissue evidence="1">Whole body</tissue>
    </source>
</reference>
<evidence type="ECO:0000313" key="1">
    <source>
        <dbReference type="EMBL" id="KAL0107265.1"/>
    </source>
</evidence>
<evidence type="ECO:0000313" key="2">
    <source>
        <dbReference type="Proteomes" id="UP001430953"/>
    </source>
</evidence>
<gene>
    <name evidence="1" type="ORF">PUN28_015657</name>
</gene>
<proteinExistence type="predicted"/>
<comment type="caution">
    <text evidence="1">The sequence shown here is derived from an EMBL/GenBank/DDBJ whole genome shotgun (WGS) entry which is preliminary data.</text>
</comment>
<name>A0AAW2EZ59_9HYME</name>
<dbReference type="Proteomes" id="UP001430953">
    <property type="component" value="Unassembled WGS sequence"/>
</dbReference>
<dbReference type="EMBL" id="JADYXP020000017">
    <property type="protein sequence ID" value="KAL0107265.1"/>
    <property type="molecule type" value="Genomic_DNA"/>
</dbReference>
<dbReference type="AlphaFoldDB" id="A0AAW2EZ59"/>
<sequence>MIFPFVSGNISRLLNIVLSVLSKNGSLEPYGIIGLVSATLYATGPKPPNKLLNISVFLEINVFGSTNFGINEGFGIYGTDIVSIPPGGPRAHTKFVHGAAGGSARVKLVTNATRQTENKSAVCRDIVLSNVVRTVHK</sequence>
<organism evidence="1 2">
    <name type="scientific">Cardiocondyla obscurior</name>
    <dbReference type="NCBI Taxonomy" id="286306"/>
    <lineage>
        <taxon>Eukaryota</taxon>
        <taxon>Metazoa</taxon>
        <taxon>Ecdysozoa</taxon>
        <taxon>Arthropoda</taxon>
        <taxon>Hexapoda</taxon>
        <taxon>Insecta</taxon>
        <taxon>Pterygota</taxon>
        <taxon>Neoptera</taxon>
        <taxon>Endopterygota</taxon>
        <taxon>Hymenoptera</taxon>
        <taxon>Apocrita</taxon>
        <taxon>Aculeata</taxon>
        <taxon>Formicoidea</taxon>
        <taxon>Formicidae</taxon>
        <taxon>Myrmicinae</taxon>
        <taxon>Cardiocondyla</taxon>
    </lineage>
</organism>